<feature type="compositionally biased region" description="Basic and acidic residues" evidence="1">
    <location>
        <begin position="23"/>
        <end position="36"/>
    </location>
</feature>
<keyword evidence="3" id="KW-1185">Reference proteome</keyword>
<dbReference type="Proteomes" id="UP000324222">
    <property type="component" value="Unassembled WGS sequence"/>
</dbReference>
<name>A0A5B7HRL2_PORTR</name>
<dbReference type="OrthoDB" id="5988333at2759"/>
<comment type="caution">
    <text evidence="2">The sequence shown here is derived from an EMBL/GenBank/DDBJ whole genome shotgun (WGS) entry which is preliminary data.</text>
</comment>
<accession>A0A5B7HRL2</accession>
<evidence type="ECO:0000313" key="2">
    <source>
        <dbReference type="EMBL" id="MPC71124.1"/>
    </source>
</evidence>
<proteinExistence type="predicted"/>
<protein>
    <submittedName>
        <fullName evidence="2">Uncharacterized protein</fullName>
    </submittedName>
</protein>
<reference evidence="2 3" key="1">
    <citation type="submission" date="2019-05" db="EMBL/GenBank/DDBJ databases">
        <title>Another draft genome of Portunus trituberculatus and its Hox gene families provides insights of decapod evolution.</title>
        <authorList>
            <person name="Jeong J.-H."/>
            <person name="Song I."/>
            <person name="Kim S."/>
            <person name="Choi T."/>
            <person name="Kim D."/>
            <person name="Ryu S."/>
            <person name="Kim W."/>
        </authorList>
    </citation>
    <scope>NUCLEOTIDE SEQUENCE [LARGE SCALE GENOMIC DNA]</scope>
    <source>
        <tissue evidence="2">Muscle</tissue>
    </source>
</reference>
<gene>
    <name evidence="2" type="ORF">E2C01_065393</name>
</gene>
<evidence type="ECO:0000313" key="3">
    <source>
        <dbReference type="Proteomes" id="UP000324222"/>
    </source>
</evidence>
<dbReference type="AlphaFoldDB" id="A0A5B7HRL2"/>
<evidence type="ECO:0000256" key="1">
    <source>
        <dbReference type="SAM" id="MobiDB-lite"/>
    </source>
</evidence>
<dbReference type="EMBL" id="VSRR010032329">
    <property type="protein sequence ID" value="MPC71124.1"/>
    <property type="molecule type" value="Genomic_DNA"/>
</dbReference>
<organism evidence="2 3">
    <name type="scientific">Portunus trituberculatus</name>
    <name type="common">Swimming crab</name>
    <name type="synonym">Neptunus trituberculatus</name>
    <dbReference type="NCBI Taxonomy" id="210409"/>
    <lineage>
        <taxon>Eukaryota</taxon>
        <taxon>Metazoa</taxon>
        <taxon>Ecdysozoa</taxon>
        <taxon>Arthropoda</taxon>
        <taxon>Crustacea</taxon>
        <taxon>Multicrustacea</taxon>
        <taxon>Malacostraca</taxon>
        <taxon>Eumalacostraca</taxon>
        <taxon>Eucarida</taxon>
        <taxon>Decapoda</taxon>
        <taxon>Pleocyemata</taxon>
        <taxon>Brachyura</taxon>
        <taxon>Eubrachyura</taxon>
        <taxon>Portunoidea</taxon>
        <taxon>Portunidae</taxon>
        <taxon>Portuninae</taxon>
        <taxon>Portunus</taxon>
    </lineage>
</organism>
<sequence>MPRCSSSSPASKRPSSKKVLPMGEDKRKRDRQKDNGAKQQVVCASLSSVVGLSHDASTPLISADHSARDIQLDRLSMVISGLLAKLDGNPPTTIASVGSGADFSGITAAFSGDKNGEILEGVSDPLEELDSFGVPQPANPDTGGDNADFLCALEELSGHFQGEKEKGEPHSEHLATILNVSLRCRLCSDGMKSTCSTIKFSSNVPNLSVPATNSAVTSAMTVGGKLIDVQLFHTNGLSSKSLVPVAQCNNDIGERKGKPVSNLEGLHNSLRLLTSAVNYVNQLWKEVVQIHINDLTLTELCKWEYAVGREELFLFDVTNKCDEISKTRKLRRPSFHPHRMSGSR</sequence>
<feature type="region of interest" description="Disordered" evidence="1">
    <location>
        <begin position="1"/>
        <end position="39"/>
    </location>
</feature>
<feature type="compositionally biased region" description="Low complexity" evidence="1">
    <location>
        <begin position="1"/>
        <end position="13"/>
    </location>
</feature>